<dbReference type="AlphaFoldDB" id="A0A2W2I182"/>
<reference evidence="1 2" key="1">
    <citation type="submission" date="2018-01" db="EMBL/GenBank/DDBJ databases">
        <title>Draft genome sequence of Sphaerisporangium sp. 7K107.</title>
        <authorList>
            <person name="Sahin N."/>
            <person name="Saygin H."/>
            <person name="Ay H."/>
        </authorList>
    </citation>
    <scope>NUCLEOTIDE SEQUENCE [LARGE SCALE GENOMIC DNA]</scope>
    <source>
        <strain evidence="1 2">7K107</strain>
    </source>
</reference>
<proteinExistence type="predicted"/>
<sequence length="113" mass="12342">MADTADGAQPHPRWTFLTDHARVLRLIAADPRIRLRDIAAGTGITERAAGRIVGDLRQAGYIGQVRQGRHNLYAIVPGRYLPDPGHPAIPVQALLDLFTRREFRNGEPADAGG</sequence>
<dbReference type="Pfam" id="PF13412">
    <property type="entry name" value="HTH_24"/>
    <property type="match status" value="1"/>
</dbReference>
<evidence type="ECO:0000313" key="1">
    <source>
        <dbReference type="EMBL" id="PZG56650.1"/>
    </source>
</evidence>
<dbReference type="InterPro" id="IPR011991">
    <property type="entry name" value="ArsR-like_HTH"/>
</dbReference>
<accession>A0A2W2I182</accession>
<protein>
    <submittedName>
        <fullName evidence="1">ArsR family transcriptional regulator</fullName>
    </submittedName>
</protein>
<dbReference type="CDD" id="cd00090">
    <property type="entry name" value="HTH_ARSR"/>
    <property type="match status" value="1"/>
</dbReference>
<comment type="caution">
    <text evidence="1">The sequence shown here is derived from an EMBL/GenBank/DDBJ whole genome shotgun (WGS) entry which is preliminary data.</text>
</comment>
<dbReference type="InterPro" id="IPR036390">
    <property type="entry name" value="WH_DNA-bd_sf"/>
</dbReference>
<dbReference type="Gene3D" id="1.10.10.10">
    <property type="entry name" value="Winged helix-like DNA-binding domain superfamily/Winged helix DNA-binding domain"/>
    <property type="match status" value="1"/>
</dbReference>
<dbReference type="SUPFAM" id="SSF46785">
    <property type="entry name" value="Winged helix' DNA-binding domain"/>
    <property type="match status" value="1"/>
</dbReference>
<dbReference type="InterPro" id="IPR036388">
    <property type="entry name" value="WH-like_DNA-bd_sf"/>
</dbReference>
<organism evidence="1 2">
    <name type="scientific">Spongiactinospora gelatinilytica</name>
    <dbReference type="NCBI Taxonomy" id="2666298"/>
    <lineage>
        <taxon>Bacteria</taxon>
        <taxon>Bacillati</taxon>
        <taxon>Actinomycetota</taxon>
        <taxon>Actinomycetes</taxon>
        <taxon>Streptosporangiales</taxon>
        <taxon>Streptosporangiaceae</taxon>
        <taxon>Spongiactinospora</taxon>
    </lineage>
</organism>
<name>A0A2W2I182_9ACTN</name>
<keyword evidence="2" id="KW-1185">Reference proteome</keyword>
<dbReference type="Proteomes" id="UP000248544">
    <property type="component" value="Unassembled WGS sequence"/>
</dbReference>
<dbReference type="RefSeq" id="WP_111165138.1">
    <property type="nucleotide sequence ID" value="NZ_POUA01000004.1"/>
</dbReference>
<gene>
    <name evidence="1" type="ORF">C1I98_00975</name>
</gene>
<evidence type="ECO:0000313" key="2">
    <source>
        <dbReference type="Proteomes" id="UP000248544"/>
    </source>
</evidence>
<dbReference type="EMBL" id="POUA01000004">
    <property type="protein sequence ID" value="PZG56650.1"/>
    <property type="molecule type" value="Genomic_DNA"/>
</dbReference>